<keyword evidence="2 6" id="KW-0698">rRNA processing</keyword>
<dbReference type="GO" id="GO:0070677">
    <property type="term" value="F:rRNA (cytosine-2'-O-)-methyltransferase activity"/>
    <property type="evidence" value="ECO:0007669"/>
    <property type="project" value="UniProtKB-UniRule"/>
</dbReference>
<dbReference type="SUPFAM" id="SSF53790">
    <property type="entry name" value="Tetrapyrrole methylase"/>
    <property type="match status" value="1"/>
</dbReference>
<protein>
    <recommendedName>
        <fullName evidence="6">Ribosomal RNA small subunit methyltransferase I</fullName>
        <ecNumber evidence="6">2.1.1.198</ecNumber>
    </recommendedName>
    <alternativeName>
        <fullName evidence="6">16S rRNA 2'-O-ribose C1402 methyltransferase</fullName>
    </alternativeName>
    <alternativeName>
        <fullName evidence="6">rRNA (cytidine-2'-O-)-methyltransferase RsmI</fullName>
    </alternativeName>
</protein>
<dbReference type="InterPro" id="IPR008189">
    <property type="entry name" value="rRNA_ssu_MeTfrase_I"/>
</dbReference>
<dbReference type="Gene3D" id="3.30.950.10">
    <property type="entry name" value="Methyltransferase, Cobalt-precorrin-4 Transmethylase, Domain 2"/>
    <property type="match status" value="1"/>
</dbReference>
<organism evidence="8 9">
    <name type="scientific">Candidatus Gottesmanbacteria bacterium RIFCSPHIGHO2_01_FULL_39_10</name>
    <dbReference type="NCBI Taxonomy" id="1798375"/>
    <lineage>
        <taxon>Bacteria</taxon>
        <taxon>Candidatus Gottesmaniibacteriota</taxon>
    </lineage>
</organism>
<evidence type="ECO:0000256" key="1">
    <source>
        <dbReference type="ARBA" id="ARBA00022490"/>
    </source>
</evidence>
<dbReference type="EC" id="2.1.1.198" evidence="6"/>
<dbReference type="FunFam" id="3.40.1010.10:FF:000007">
    <property type="entry name" value="Ribosomal RNA small subunit methyltransferase I"/>
    <property type="match status" value="1"/>
</dbReference>
<evidence type="ECO:0000313" key="8">
    <source>
        <dbReference type="EMBL" id="OGG14380.1"/>
    </source>
</evidence>
<dbReference type="PANTHER" id="PTHR46111">
    <property type="entry name" value="RIBOSOMAL RNA SMALL SUBUNIT METHYLTRANSFERASE I"/>
    <property type="match status" value="1"/>
</dbReference>
<dbReference type="PIRSF" id="PIRSF005917">
    <property type="entry name" value="MTase_YraL"/>
    <property type="match status" value="1"/>
</dbReference>
<evidence type="ECO:0000313" key="9">
    <source>
        <dbReference type="Proteomes" id="UP000177383"/>
    </source>
</evidence>
<dbReference type="AlphaFoldDB" id="A0A1F5ZPG3"/>
<dbReference type="Gene3D" id="3.40.1010.10">
    <property type="entry name" value="Cobalt-precorrin-4 Transmethylase, Domain 1"/>
    <property type="match status" value="1"/>
</dbReference>
<dbReference type="HAMAP" id="MF_01877">
    <property type="entry name" value="16SrRNA_methyltr_I"/>
    <property type="match status" value="1"/>
</dbReference>
<evidence type="ECO:0000256" key="2">
    <source>
        <dbReference type="ARBA" id="ARBA00022552"/>
    </source>
</evidence>
<comment type="subcellular location">
    <subcellularLocation>
        <location evidence="6">Cytoplasm</location>
    </subcellularLocation>
</comment>
<evidence type="ECO:0000256" key="5">
    <source>
        <dbReference type="ARBA" id="ARBA00022691"/>
    </source>
</evidence>
<feature type="domain" description="Tetrapyrrole methylase" evidence="7">
    <location>
        <begin position="3"/>
        <end position="225"/>
    </location>
</feature>
<evidence type="ECO:0000259" key="7">
    <source>
        <dbReference type="Pfam" id="PF00590"/>
    </source>
</evidence>
<dbReference type="InterPro" id="IPR014776">
    <property type="entry name" value="4pyrrole_Mease_sub2"/>
</dbReference>
<comment type="similarity">
    <text evidence="6">Belongs to the methyltransferase superfamily. RsmI family.</text>
</comment>
<keyword evidence="1 6" id="KW-0963">Cytoplasm</keyword>
<dbReference type="InterPro" id="IPR035996">
    <property type="entry name" value="4pyrrol_Methylase_sf"/>
</dbReference>
<name>A0A1F5ZPG3_9BACT</name>
<keyword evidence="4 6" id="KW-0808">Transferase</keyword>
<comment type="function">
    <text evidence="6">Catalyzes the 2'-O-methylation of the ribose of cytidine 1402 (C1402) in 16S rRNA.</text>
</comment>
<dbReference type="Pfam" id="PF00590">
    <property type="entry name" value="TP_methylase"/>
    <property type="match status" value="1"/>
</dbReference>
<dbReference type="InterPro" id="IPR014777">
    <property type="entry name" value="4pyrrole_Mease_sub1"/>
</dbReference>
<dbReference type="CDD" id="cd11648">
    <property type="entry name" value="RsmI"/>
    <property type="match status" value="1"/>
</dbReference>
<keyword evidence="5 6" id="KW-0949">S-adenosyl-L-methionine</keyword>
<dbReference type="NCBIfam" id="TIGR00096">
    <property type="entry name" value="16S rRNA (cytidine(1402)-2'-O)-methyltransferase"/>
    <property type="match status" value="1"/>
</dbReference>
<gene>
    <name evidence="6" type="primary">rsmI</name>
    <name evidence="8" type="ORF">A2773_03000</name>
</gene>
<accession>A0A1F5ZPG3</accession>
<evidence type="ECO:0000256" key="3">
    <source>
        <dbReference type="ARBA" id="ARBA00022603"/>
    </source>
</evidence>
<dbReference type="GO" id="GO:0005737">
    <property type="term" value="C:cytoplasm"/>
    <property type="evidence" value="ECO:0007669"/>
    <property type="project" value="UniProtKB-SubCell"/>
</dbReference>
<comment type="caution">
    <text evidence="8">The sequence shown here is derived from an EMBL/GenBank/DDBJ whole genome shotgun (WGS) entry which is preliminary data.</text>
</comment>
<evidence type="ECO:0000256" key="6">
    <source>
        <dbReference type="HAMAP-Rule" id="MF_01877"/>
    </source>
</evidence>
<proteinExistence type="inferred from homology"/>
<reference evidence="8 9" key="1">
    <citation type="journal article" date="2016" name="Nat. Commun.">
        <title>Thousands of microbial genomes shed light on interconnected biogeochemical processes in an aquifer system.</title>
        <authorList>
            <person name="Anantharaman K."/>
            <person name="Brown C.T."/>
            <person name="Hug L.A."/>
            <person name="Sharon I."/>
            <person name="Castelle C.J."/>
            <person name="Probst A.J."/>
            <person name="Thomas B.C."/>
            <person name="Singh A."/>
            <person name="Wilkins M.J."/>
            <person name="Karaoz U."/>
            <person name="Brodie E.L."/>
            <person name="Williams K.H."/>
            <person name="Hubbard S.S."/>
            <person name="Banfield J.F."/>
        </authorList>
    </citation>
    <scope>NUCLEOTIDE SEQUENCE [LARGE SCALE GENOMIC DNA]</scope>
</reference>
<dbReference type="EMBL" id="MFJE01000020">
    <property type="protein sequence ID" value="OGG14380.1"/>
    <property type="molecule type" value="Genomic_DNA"/>
</dbReference>
<dbReference type="Proteomes" id="UP000177383">
    <property type="component" value="Unassembled WGS sequence"/>
</dbReference>
<dbReference type="STRING" id="1798375.A2773_03000"/>
<dbReference type="InterPro" id="IPR000878">
    <property type="entry name" value="4pyrrol_Mease"/>
</dbReference>
<sequence>MGTLYIVATPIGNMEDITIRAIKTLFDVDIIACEDTRKTGNLIQNLELRIKNREISISDLDINKKPKLISYYDEVEELKTPEIIQLLEENKDVALVSDAGTPLIADPGYKLVRECINKGINVVSIPGPSSVISSLVSSGLPANQVIFLGYLSNKPKRRKELLNDLYRLIDQSIQIKPSVAFFVSPHHLKGNLADLKEAFGDIEIVIARELTKIHEEIWRGKISEAQEKDFKGELVILLK</sequence>
<comment type="catalytic activity">
    <reaction evidence="6">
        <text>cytidine(1402) in 16S rRNA + S-adenosyl-L-methionine = 2'-O-methylcytidine(1402) in 16S rRNA + S-adenosyl-L-homocysteine + H(+)</text>
        <dbReference type="Rhea" id="RHEA:42924"/>
        <dbReference type="Rhea" id="RHEA-COMP:10285"/>
        <dbReference type="Rhea" id="RHEA-COMP:10286"/>
        <dbReference type="ChEBI" id="CHEBI:15378"/>
        <dbReference type="ChEBI" id="CHEBI:57856"/>
        <dbReference type="ChEBI" id="CHEBI:59789"/>
        <dbReference type="ChEBI" id="CHEBI:74495"/>
        <dbReference type="ChEBI" id="CHEBI:82748"/>
        <dbReference type="EC" id="2.1.1.198"/>
    </reaction>
</comment>
<dbReference type="PANTHER" id="PTHR46111:SF1">
    <property type="entry name" value="RIBOSOMAL RNA SMALL SUBUNIT METHYLTRANSFERASE I"/>
    <property type="match status" value="1"/>
</dbReference>
<keyword evidence="3 6" id="KW-0489">Methyltransferase</keyword>
<evidence type="ECO:0000256" key="4">
    <source>
        <dbReference type="ARBA" id="ARBA00022679"/>
    </source>
</evidence>